<sequence length="324" mass="34155">MILLTAMPPSRKPGAVPTVSVVRSLAGCLHDRGEQVRVLIPPSEADGWPENVVLHVGTVTDPAAFAAAASGSERVFLAGLVGEFLQPLRALTNALVANGISRVVRLGPHGSDFEDEISEETWQWSAFERSLDTHEWAGLRPTAVMANAVVGGYPIPGAAAVETIMQCREIHEYLPDAPYAFIHEHDLAEIAAALLLGNAYRGTVEVSGTTVSATERLAALGSALGIEGAAGRTVPGAGRGQVAAGGMARGHDRRDAPRAARLRRPIRQSRAARAGGNGPCAARAPRTFRQWANELADGSTSPRRRGDVEPGRGLPERDAAQAKQ</sequence>
<dbReference type="InterPro" id="IPR036291">
    <property type="entry name" value="NAD(P)-bd_dom_sf"/>
</dbReference>
<evidence type="ECO:0000313" key="2">
    <source>
        <dbReference type="EMBL" id="GAA0514490.1"/>
    </source>
</evidence>
<evidence type="ECO:0000256" key="1">
    <source>
        <dbReference type="SAM" id="MobiDB-lite"/>
    </source>
</evidence>
<evidence type="ECO:0000313" key="3">
    <source>
        <dbReference type="Proteomes" id="UP001500729"/>
    </source>
</evidence>
<feature type="compositionally biased region" description="Basic and acidic residues" evidence="1">
    <location>
        <begin position="249"/>
        <end position="258"/>
    </location>
</feature>
<protein>
    <submittedName>
        <fullName evidence="2">Uncharacterized protein</fullName>
    </submittedName>
</protein>
<name>A0ABN1C9T1_SACER</name>
<reference evidence="2 3" key="1">
    <citation type="journal article" date="2019" name="Int. J. Syst. Evol. Microbiol.">
        <title>The Global Catalogue of Microorganisms (GCM) 10K type strain sequencing project: providing services to taxonomists for standard genome sequencing and annotation.</title>
        <authorList>
            <consortium name="The Broad Institute Genomics Platform"/>
            <consortium name="The Broad Institute Genome Sequencing Center for Infectious Disease"/>
            <person name="Wu L."/>
            <person name="Ma J."/>
        </authorList>
    </citation>
    <scope>NUCLEOTIDE SEQUENCE [LARGE SCALE GENOMIC DNA]</scope>
    <source>
        <strain evidence="2 3">JCM 10303</strain>
    </source>
</reference>
<gene>
    <name evidence="2" type="ORF">GCM10009533_11800</name>
</gene>
<feature type="region of interest" description="Disordered" evidence="1">
    <location>
        <begin position="237"/>
        <end position="324"/>
    </location>
</feature>
<dbReference type="Gene3D" id="3.40.50.720">
    <property type="entry name" value="NAD(P)-binding Rossmann-like Domain"/>
    <property type="match status" value="1"/>
</dbReference>
<comment type="caution">
    <text evidence="2">The sequence shown here is derived from an EMBL/GenBank/DDBJ whole genome shotgun (WGS) entry which is preliminary data.</text>
</comment>
<keyword evidence="3" id="KW-1185">Reference proteome</keyword>
<dbReference type="RefSeq" id="WP_009946309.1">
    <property type="nucleotide sequence ID" value="NZ_BAAAGS010000005.1"/>
</dbReference>
<organism evidence="2 3">
    <name type="scientific">Saccharopolyspora erythraea</name>
    <name type="common">Streptomyces erythraeus</name>
    <dbReference type="NCBI Taxonomy" id="1836"/>
    <lineage>
        <taxon>Bacteria</taxon>
        <taxon>Bacillati</taxon>
        <taxon>Actinomycetota</taxon>
        <taxon>Actinomycetes</taxon>
        <taxon>Pseudonocardiales</taxon>
        <taxon>Pseudonocardiaceae</taxon>
        <taxon>Saccharopolyspora</taxon>
    </lineage>
</organism>
<dbReference type="EMBL" id="BAAAGS010000005">
    <property type="protein sequence ID" value="GAA0514490.1"/>
    <property type="molecule type" value="Genomic_DNA"/>
</dbReference>
<feature type="compositionally biased region" description="Basic and acidic residues" evidence="1">
    <location>
        <begin position="304"/>
        <end position="324"/>
    </location>
</feature>
<accession>A0ABN1C9T1</accession>
<dbReference type="Proteomes" id="UP001500729">
    <property type="component" value="Unassembled WGS sequence"/>
</dbReference>
<dbReference type="SUPFAM" id="SSF51735">
    <property type="entry name" value="NAD(P)-binding Rossmann-fold domains"/>
    <property type="match status" value="1"/>
</dbReference>
<proteinExistence type="predicted"/>